<dbReference type="EMBL" id="JAUCMX010000022">
    <property type="protein sequence ID" value="KAK3513327.1"/>
    <property type="molecule type" value="Genomic_DNA"/>
</dbReference>
<dbReference type="Gene3D" id="3.30.710.10">
    <property type="entry name" value="Potassium Channel Kv1.1, Chain A"/>
    <property type="match status" value="1"/>
</dbReference>
<evidence type="ECO:0000256" key="1">
    <source>
        <dbReference type="ARBA" id="ARBA00022441"/>
    </source>
</evidence>
<evidence type="ECO:0000259" key="3">
    <source>
        <dbReference type="PROSITE" id="PS50097"/>
    </source>
</evidence>
<protein>
    <recommendedName>
        <fullName evidence="3">BTB domain-containing protein</fullName>
    </recommendedName>
</protein>
<dbReference type="InterPro" id="IPR011705">
    <property type="entry name" value="BACK"/>
</dbReference>
<name>A0AAE0Q3V1_9TELE</name>
<dbReference type="CDD" id="cd18450">
    <property type="entry name" value="BACK_KLHL10"/>
    <property type="match status" value="1"/>
</dbReference>
<dbReference type="InterPro" id="IPR017096">
    <property type="entry name" value="BTB-kelch_protein"/>
</dbReference>
<keyword evidence="1" id="KW-0880">Kelch repeat</keyword>
<feature type="domain" description="BTB" evidence="3">
    <location>
        <begin position="23"/>
        <end position="90"/>
    </location>
</feature>
<dbReference type="Gene3D" id="2.120.10.80">
    <property type="entry name" value="Kelch-type beta propeller"/>
    <property type="match status" value="1"/>
</dbReference>
<dbReference type="SUPFAM" id="SSF117281">
    <property type="entry name" value="Kelch motif"/>
    <property type="match status" value="1"/>
</dbReference>
<dbReference type="InterPro" id="IPR011333">
    <property type="entry name" value="SKP1/BTB/POZ_sf"/>
</dbReference>
<dbReference type="InterPro" id="IPR015915">
    <property type="entry name" value="Kelch-typ_b-propeller"/>
</dbReference>
<dbReference type="PIRSF" id="PIRSF037037">
    <property type="entry name" value="Kelch-like_protein_gigaxonin"/>
    <property type="match status" value="1"/>
</dbReference>
<evidence type="ECO:0000313" key="5">
    <source>
        <dbReference type="Proteomes" id="UP001274896"/>
    </source>
</evidence>
<comment type="caution">
    <text evidence="4">The sequence shown here is derived from an EMBL/GenBank/DDBJ whole genome shotgun (WGS) entry which is preliminary data.</text>
</comment>
<keyword evidence="2" id="KW-0677">Repeat</keyword>
<dbReference type="Proteomes" id="UP001274896">
    <property type="component" value="Unassembled WGS sequence"/>
</dbReference>
<dbReference type="PANTHER" id="PTHR45632:SF17">
    <property type="entry name" value="KELCH-LIKE PROTEIN 31"/>
    <property type="match status" value="1"/>
</dbReference>
<dbReference type="Pfam" id="PF01344">
    <property type="entry name" value="Kelch_1"/>
    <property type="match status" value="6"/>
</dbReference>
<dbReference type="AlphaFoldDB" id="A0AAE0Q3V1"/>
<dbReference type="SMART" id="SM00612">
    <property type="entry name" value="Kelch"/>
    <property type="match status" value="6"/>
</dbReference>
<sequence length="568" mass="64714">MERKLGAKACDIYNQLRSEKKFCDVLIKVDGAEFHAHKNILCGCSSYFRALFTNSWYPPEKYEHSVTEVSSEIMQLIMEYAYKHRVNVTEENVQSLLIAADYLAVSDLVNECCAFLKAQLCLENCIGIWRFADFYFFQLLRQQAFQFILHHFEEMAHVSEEFLDLTVQQLGEIIEHDKLNVKQENVVFEVILRWMEHALQERRAHMAALLPKVRMGLLPHDYFMNNVRNNVLVKDNVSCKPIIEGVLTRIYGLDPNDSLGSELTRPRLPSAILLAIGGWSRSGPTNAIEAYDTRADRWVSVTCVDESPRAYHGTVYLNGFVYCIGGLDRVNYFSSVSRFDPITRTWAHLGPMHSQRCYMSVCVLDGQIYAMGGYDGNERINTAERYEPENNQWSIIAPMHERRSDASAATLNGRVYICGGFDGNACLFTAEYYSPQTDQWTLIPRMWSRRSGVGVVAYGGQLYAVGGFDGADRLRNAEAYNPQNNAWRRIPAMMNQRSNFGIEVLDDRLFVVGGYNGITTTCKVECYDQKTAQWYAVEDMSIRRSALSCCVMSALPNMAEYAAPRDLL</sequence>
<dbReference type="Pfam" id="PF00651">
    <property type="entry name" value="BTB"/>
    <property type="match status" value="1"/>
</dbReference>
<dbReference type="PANTHER" id="PTHR45632">
    <property type="entry name" value="LD33804P"/>
    <property type="match status" value="1"/>
</dbReference>
<dbReference type="SMART" id="SM00225">
    <property type="entry name" value="BTB"/>
    <property type="match status" value="1"/>
</dbReference>
<dbReference type="SUPFAM" id="SSF54695">
    <property type="entry name" value="POZ domain"/>
    <property type="match status" value="1"/>
</dbReference>
<dbReference type="GO" id="GO:0005737">
    <property type="term" value="C:cytoplasm"/>
    <property type="evidence" value="ECO:0007669"/>
    <property type="project" value="UniProtKB-ARBA"/>
</dbReference>
<keyword evidence="5" id="KW-1185">Reference proteome</keyword>
<evidence type="ECO:0000313" key="4">
    <source>
        <dbReference type="EMBL" id="KAK3513327.1"/>
    </source>
</evidence>
<dbReference type="FunFam" id="1.25.40.420:FF:000001">
    <property type="entry name" value="Kelch-like family member 12"/>
    <property type="match status" value="1"/>
</dbReference>
<gene>
    <name evidence="4" type="ORF">QTP70_012377</name>
</gene>
<dbReference type="InterPro" id="IPR006652">
    <property type="entry name" value="Kelch_1"/>
</dbReference>
<dbReference type="Pfam" id="PF07707">
    <property type="entry name" value="BACK"/>
    <property type="match status" value="1"/>
</dbReference>
<dbReference type="PROSITE" id="PS50097">
    <property type="entry name" value="BTB"/>
    <property type="match status" value="1"/>
</dbReference>
<evidence type="ECO:0000256" key="2">
    <source>
        <dbReference type="ARBA" id="ARBA00022737"/>
    </source>
</evidence>
<dbReference type="Gene3D" id="1.25.40.420">
    <property type="match status" value="1"/>
</dbReference>
<dbReference type="PRINTS" id="PR00501">
    <property type="entry name" value="KELCHREPEAT"/>
</dbReference>
<proteinExistence type="predicted"/>
<accession>A0AAE0Q3V1</accession>
<organism evidence="4 5">
    <name type="scientific">Hemibagrus guttatus</name>
    <dbReference type="NCBI Taxonomy" id="175788"/>
    <lineage>
        <taxon>Eukaryota</taxon>
        <taxon>Metazoa</taxon>
        <taxon>Chordata</taxon>
        <taxon>Craniata</taxon>
        <taxon>Vertebrata</taxon>
        <taxon>Euteleostomi</taxon>
        <taxon>Actinopterygii</taxon>
        <taxon>Neopterygii</taxon>
        <taxon>Teleostei</taxon>
        <taxon>Ostariophysi</taxon>
        <taxon>Siluriformes</taxon>
        <taxon>Bagridae</taxon>
        <taxon>Hemibagrus</taxon>
    </lineage>
</organism>
<dbReference type="SMART" id="SM00875">
    <property type="entry name" value="BACK"/>
    <property type="match status" value="1"/>
</dbReference>
<dbReference type="InterPro" id="IPR000210">
    <property type="entry name" value="BTB/POZ_dom"/>
</dbReference>
<reference evidence="4" key="1">
    <citation type="submission" date="2023-06" db="EMBL/GenBank/DDBJ databases">
        <title>Male Hemibagrus guttatus genome.</title>
        <authorList>
            <person name="Bian C."/>
        </authorList>
    </citation>
    <scope>NUCLEOTIDE SEQUENCE</scope>
    <source>
        <strain evidence="4">Male_cb2023</strain>
        <tissue evidence="4">Muscle</tissue>
    </source>
</reference>